<feature type="region of interest" description="Disordered" evidence="1">
    <location>
        <begin position="380"/>
        <end position="459"/>
    </location>
</feature>
<evidence type="ECO:0008006" key="4">
    <source>
        <dbReference type="Google" id="ProtNLM"/>
    </source>
</evidence>
<feature type="compositionally biased region" description="Polar residues" evidence="1">
    <location>
        <begin position="541"/>
        <end position="551"/>
    </location>
</feature>
<evidence type="ECO:0000313" key="2">
    <source>
        <dbReference type="EMBL" id="KAK1785997.1"/>
    </source>
</evidence>
<organism evidence="2 3">
    <name type="scientific">Electrophorus voltai</name>
    <dbReference type="NCBI Taxonomy" id="2609070"/>
    <lineage>
        <taxon>Eukaryota</taxon>
        <taxon>Metazoa</taxon>
        <taxon>Chordata</taxon>
        <taxon>Craniata</taxon>
        <taxon>Vertebrata</taxon>
        <taxon>Euteleostomi</taxon>
        <taxon>Actinopterygii</taxon>
        <taxon>Neopterygii</taxon>
        <taxon>Teleostei</taxon>
        <taxon>Ostariophysi</taxon>
        <taxon>Gymnotiformes</taxon>
        <taxon>Gymnotoidei</taxon>
        <taxon>Gymnotidae</taxon>
        <taxon>Electrophorus</taxon>
    </lineage>
</organism>
<comment type="caution">
    <text evidence="2">The sequence shown here is derived from an EMBL/GenBank/DDBJ whole genome shotgun (WGS) entry which is preliminary data.</text>
</comment>
<feature type="compositionally biased region" description="Basic residues" evidence="1">
    <location>
        <begin position="167"/>
        <end position="177"/>
    </location>
</feature>
<feature type="region of interest" description="Disordered" evidence="1">
    <location>
        <begin position="137"/>
        <end position="213"/>
    </location>
</feature>
<dbReference type="GO" id="GO:0007099">
    <property type="term" value="P:centriole replication"/>
    <property type="evidence" value="ECO:0007669"/>
    <property type="project" value="InterPro"/>
</dbReference>
<feature type="region of interest" description="Disordered" evidence="1">
    <location>
        <begin position="1"/>
        <end position="44"/>
    </location>
</feature>
<accession>A0AAD8YRT2</accession>
<dbReference type="InterPro" id="IPR031447">
    <property type="entry name" value="MNR"/>
</dbReference>
<gene>
    <name evidence="2" type="ORF">P4O66_017744</name>
</gene>
<dbReference type="GO" id="GO:0034451">
    <property type="term" value="C:centriolar satellite"/>
    <property type="evidence" value="ECO:0007669"/>
    <property type="project" value="TreeGrafter"/>
</dbReference>
<protein>
    <recommendedName>
        <fullName evidence="4">Protein moonraker</fullName>
    </recommendedName>
</protein>
<evidence type="ECO:0000313" key="3">
    <source>
        <dbReference type="Proteomes" id="UP001239994"/>
    </source>
</evidence>
<dbReference type="Proteomes" id="UP001239994">
    <property type="component" value="Unassembled WGS sequence"/>
</dbReference>
<dbReference type="AlphaFoldDB" id="A0AAD8YRT2"/>
<feature type="compositionally biased region" description="Polar residues" evidence="1">
    <location>
        <begin position="137"/>
        <end position="166"/>
    </location>
</feature>
<reference evidence="2" key="1">
    <citation type="submission" date="2023-03" db="EMBL/GenBank/DDBJ databases">
        <title>Electrophorus voltai genome.</title>
        <authorList>
            <person name="Bian C."/>
        </authorList>
    </citation>
    <scope>NUCLEOTIDE SEQUENCE</scope>
    <source>
        <strain evidence="2">CB-2022</strain>
        <tissue evidence="2">Muscle</tissue>
    </source>
</reference>
<sequence>MKDVWMNTDSQGGFTMTAEEKNRRPNPGEWGRQTQTSPPSLSHSHTLSLTHTLILFSTATQLLFNLAMPTCVHNRATSARPPAPVVIEKLAPHSTKQDDGESCGSSLRLSVLSEERLQAAVRLAKRDLYRKRRDSMNSLLRKSTERSTSLDWNSTANLQSGFSPKGQQRKRSPKRQTKSYSEVLVYTPEKLPVTSLPAQGQSPPSRDAGLRGVGGEPQLSREIHKLQKQLTTYIQRIEQLAKKGRPIEAVEEEEKHRLEVRRQEQAARSSRIIYALQQQVKEIQADLEKLRSQSVGHIKKSRAMDRLAAAHRGAVRAMQVFINQLSDPAESRVPAQCQELGQLIRQLFLCSARLDVGQGSAMPETTLDILQKLETLDSALSKKDRARETEPQMRSSSPVRERSPRARALSMCPPRVPHALTGKAPRGPVKPAALKKPFPGRRAAGRPKRGARLSDQERGEVLRVAVQSLVHQRELSEGEGGRESRPEPHSCSPATGAVRPAKSKQGDHVRDASFQQATVSSRLRESQLPQREASVPWIPTSPHSPTKQRAVSSWPEPRCLFSPVKTSSRGRSSTQQETKTAAGRMRQAHHEALRHAWLDGMTEDGLRQLNQLTKEETERIGRLRSEVLSPTQWAQRTEEAARERLQPLLDSVQAAAGVDDLNGAATPEALPGEAGGAARVEADQAHSRLLREPMLERMLQRMEEMERDEEEVRRRFATISYADYRHWERNAGAQRRSDGSRPTSPQPIRMTKAVVKPFTTAEILIQRPVESGTSTASQTCLRAFAWPVASVALPRGGGPETAQRLRLEIWRLLPLLFQLTRTMKECKESVERPALGVYPALGKGDAPGSGCGFKCLYLWMAPLGPEGAMGQHGPAEAWPTSLLPPSDCKLMSSLAALGGGASMKMGRWVRGRCARCASRVSESCPPDEEASAPVCSPPPPGLVDPEGGVRLSVPPSVLKNIQEYREAHDSYLRLVSHEAVGNFDPWAVAERLAEELMTEALADVAAEFQEVCEQYAEAIFTSEFLQPCPSSATGRTSLWGSFLSPLGKNSSFTL</sequence>
<feature type="compositionally biased region" description="Basic and acidic residues" evidence="1">
    <location>
        <begin position="380"/>
        <end position="391"/>
    </location>
</feature>
<proteinExistence type="predicted"/>
<keyword evidence="3" id="KW-1185">Reference proteome</keyword>
<dbReference type="EMBL" id="JAROKS010000025">
    <property type="protein sequence ID" value="KAK1785997.1"/>
    <property type="molecule type" value="Genomic_DNA"/>
</dbReference>
<dbReference type="PANTHER" id="PTHR15732:SF4">
    <property type="entry name" value="PROTEIN MOONRAKER"/>
    <property type="match status" value="1"/>
</dbReference>
<name>A0AAD8YRT2_9TELE</name>
<feature type="compositionally biased region" description="Basic and acidic residues" evidence="1">
    <location>
        <begin position="471"/>
        <end position="488"/>
    </location>
</feature>
<dbReference type="GO" id="GO:0071539">
    <property type="term" value="P:protein localization to centrosome"/>
    <property type="evidence" value="ECO:0007669"/>
    <property type="project" value="TreeGrafter"/>
</dbReference>
<feature type="compositionally biased region" description="Low complexity" evidence="1">
    <location>
        <begin position="33"/>
        <end position="44"/>
    </location>
</feature>
<dbReference type="PANTHER" id="PTHR15732">
    <property type="entry name" value="PROTEIN MOONRAKER"/>
    <property type="match status" value="1"/>
</dbReference>
<feature type="compositionally biased region" description="Polar residues" evidence="1">
    <location>
        <begin position="564"/>
        <end position="579"/>
    </location>
</feature>
<evidence type="ECO:0000256" key="1">
    <source>
        <dbReference type="SAM" id="MobiDB-lite"/>
    </source>
</evidence>
<feature type="region of interest" description="Disordered" evidence="1">
    <location>
        <begin position="471"/>
        <end position="584"/>
    </location>
</feature>
<dbReference type="Pfam" id="PF15718">
    <property type="entry name" value="MNR"/>
    <property type="match status" value="4"/>
</dbReference>